<feature type="region of interest" description="Disordered" evidence="1">
    <location>
        <begin position="169"/>
        <end position="207"/>
    </location>
</feature>
<feature type="compositionally biased region" description="Basic and acidic residues" evidence="1">
    <location>
        <begin position="10"/>
        <end position="20"/>
    </location>
</feature>
<dbReference type="AlphaFoldDB" id="A0A813J4D7"/>
<organism evidence="2 3">
    <name type="scientific">Polarella glacialis</name>
    <name type="common">Dinoflagellate</name>
    <dbReference type="NCBI Taxonomy" id="89957"/>
    <lineage>
        <taxon>Eukaryota</taxon>
        <taxon>Sar</taxon>
        <taxon>Alveolata</taxon>
        <taxon>Dinophyceae</taxon>
        <taxon>Suessiales</taxon>
        <taxon>Suessiaceae</taxon>
        <taxon>Polarella</taxon>
    </lineage>
</organism>
<proteinExistence type="predicted"/>
<evidence type="ECO:0000256" key="1">
    <source>
        <dbReference type="SAM" id="MobiDB-lite"/>
    </source>
</evidence>
<protein>
    <submittedName>
        <fullName evidence="2">Uncharacterized protein</fullName>
    </submittedName>
</protein>
<sequence length="207" mass="23333">AGVKYLRRGNSGDKIHEPDVKSPSSDNDSTVAGEGSKPKKERKSLKMKPAPEVFAEKADCVWHVKNCEQGNLIQVHTIEEAYPFEDKRKSVEKKEMCYSIDDQSRKHWGNVTVAVLGPTQLLCDVCGDLIVRRGGRKPFYVCTNCRSHRRKLELCVKCYHCKTLDKQFGDEKDKKKQPDDRVSFARSSVSPGPPKLPSGRWAAEIAE</sequence>
<reference evidence="2" key="1">
    <citation type="submission" date="2021-02" db="EMBL/GenBank/DDBJ databases">
        <authorList>
            <person name="Dougan E. K."/>
            <person name="Rhodes N."/>
            <person name="Thang M."/>
            <person name="Chan C."/>
        </authorList>
    </citation>
    <scope>NUCLEOTIDE SEQUENCE</scope>
</reference>
<evidence type="ECO:0000313" key="3">
    <source>
        <dbReference type="Proteomes" id="UP000626109"/>
    </source>
</evidence>
<gene>
    <name evidence="2" type="ORF">PGLA2088_LOCUS14838</name>
</gene>
<accession>A0A813J4D7</accession>
<feature type="compositionally biased region" description="Basic and acidic residues" evidence="1">
    <location>
        <begin position="169"/>
        <end position="183"/>
    </location>
</feature>
<dbReference type="EMBL" id="CAJNNW010018108">
    <property type="protein sequence ID" value="CAE8662361.1"/>
    <property type="molecule type" value="Genomic_DNA"/>
</dbReference>
<comment type="caution">
    <text evidence="2">The sequence shown here is derived from an EMBL/GenBank/DDBJ whole genome shotgun (WGS) entry which is preliminary data.</text>
</comment>
<feature type="non-terminal residue" evidence="2">
    <location>
        <position position="207"/>
    </location>
</feature>
<dbReference type="Proteomes" id="UP000626109">
    <property type="component" value="Unassembled WGS sequence"/>
</dbReference>
<evidence type="ECO:0000313" key="2">
    <source>
        <dbReference type="EMBL" id="CAE8662361.1"/>
    </source>
</evidence>
<feature type="region of interest" description="Disordered" evidence="1">
    <location>
        <begin position="1"/>
        <end position="48"/>
    </location>
</feature>
<name>A0A813J4D7_POLGL</name>
<feature type="non-terminal residue" evidence="2">
    <location>
        <position position="1"/>
    </location>
</feature>